<feature type="domain" description="Recombinase" evidence="3">
    <location>
        <begin position="184"/>
        <end position="310"/>
    </location>
</feature>
<dbReference type="Proteomes" id="UP000002730">
    <property type="component" value="Chromosome"/>
</dbReference>
<dbReference type="SUPFAM" id="SSF53041">
    <property type="entry name" value="Resolvase-like"/>
    <property type="match status" value="1"/>
</dbReference>
<dbReference type="KEGG" id="ccb:Clocel_3956"/>
<evidence type="ECO:0000313" key="4">
    <source>
        <dbReference type="EMBL" id="ADL53619.1"/>
    </source>
</evidence>
<dbReference type="SMART" id="SM00857">
    <property type="entry name" value="Resolvase"/>
    <property type="match status" value="1"/>
</dbReference>
<dbReference type="EMBL" id="CP002160">
    <property type="protein sequence ID" value="ADL53619.1"/>
    <property type="molecule type" value="Genomic_DNA"/>
</dbReference>
<dbReference type="InterPro" id="IPR025827">
    <property type="entry name" value="Zn_ribbon_recom_dom"/>
</dbReference>
<dbReference type="eggNOG" id="COG1961">
    <property type="taxonomic scope" value="Bacteria"/>
</dbReference>
<reference evidence="4 5" key="1">
    <citation type="submission" date="2010-08" db="EMBL/GenBank/DDBJ databases">
        <title>Complete sequence of Clostridium cellulovorans 743B.</title>
        <authorList>
            <consortium name="US DOE Joint Genome Institute"/>
            <person name="Lucas S."/>
            <person name="Copeland A."/>
            <person name="Lapidus A."/>
            <person name="Cheng J.-F."/>
            <person name="Bruce D."/>
            <person name="Goodwin L."/>
            <person name="Pitluck S."/>
            <person name="Chertkov O."/>
            <person name="Detter J.C."/>
            <person name="Han C."/>
            <person name="Tapia R."/>
            <person name="Land M."/>
            <person name="Hauser L."/>
            <person name="Chang Y.-J."/>
            <person name="Jeffries C."/>
            <person name="Kyrpides N."/>
            <person name="Ivanova N."/>
            <person name="Mikhailova N."/>
            <person name="Hemme C.L."/>
            <person name="Woyke T."/>
        </authorList>
    </citation>
    <scope>NUCLEOTIDE SEQUENCE [LARGE SCALE GENOMIC DNA]</scope>
    <source>
        <strain evidence="5">ATCC 35296 / DSM 3052 / OCM 3 / 743B</strain>
    </source>
</reference>
<dbReference type="PROSITE" id="PS51736">
    <property type="entry name" value="RECOMBINASES_3"/>
    <property type="match status" value="1"/>
</dbReference>
<dbReference type="InterPro" id="IPR050639">
    <property type="entry name" value="SSR_resolvase"/>
</dbReference>
<keyword evidence="5" id="KW-1185">Reference proteome</keyword>
<dbReference type="HOGENOM" id="CLU_010686_0_5_9"/>
<dbReference type="InterPro" id="IPR038109">
    <property type="entry name" value="DNA_bind_recomb_sf"/>
</dbReference>
<dbReference type="InterPro" id="IPR011109">
    <property type="entry name" value="DNA_bind_recombinase_dom"/>
</dbReference>
<organism evidence="4 5">
    <name type="scientific">Clostridium cellulovorans (strain ATCC 35296 / DSM 3052 / OCM 3 / 743B)</name>
    <dbReference type="NCBI Taxonomy" id="573061"/>
    <lineage>
        <taxon>Bacteria</taxon>
        <taxon>Bacillati</taxon>
        <taxon>Bacillota</taxon>
        <taxon>Clostridia</taxon>
        <taxon>Eubacteriales</taxon>
        <taxon>Clostridiaceae</taxon>
        <taxon>Clostridium</taxon>
    </lineage>
</organism>
<dbReference type="Pfam" id="PF13408">
    <property type="entry name" value="Zn_ribbon_recom"/>
    <property type="match status" value="1"/>
</dbReference>
<evidence type="ECO:0000313" key="5">
    <source>
        <dbReference type="Proteomes" id="UP000002730"/>
    </source>
</evidence>
<evidence type="ECO:0000259" key="3">
    <source>
        <dbReference type="PROSITE" id="PS51737"/>
    </source>
</evidence>
<sequence>MAKKVTVIPATINRFDFQPITSIRRRRVAGYARVSTDTEEQATSYEAQVDYYTTYIKSREDWEFVKVYTDEGISATNTNRRDGFNEMVQDALDGKIDLIITKSVSRFARNTVDSLVTVRKLKEKGVEIFFEKENIWTLDAKGELLITIMSSLAQEESRSISENTTWGKRKAFADGKVSLAYSNFLGYDKGPNGEFVINEEQAKIVRLIYKLYLEGFSHYKIAEKLTEMGIPTPMGKDKWWCSTVIQILTNEKYKGDALLQKEYTVDFLTKKKKKNEGEIPQYYVEGHHEPIIPPETFDLVRAEILRRQKIGTKYMGNSIYYAKIRCGNCGGIYGAKVWHSNDKYRRVVYQCNNKYQKKKKGCNCKTPHLYEHQIQEAFVSAFNQVMKDKDELVENMDVIIRVACDTSEVEQKLDDVRDEIKVLIQRTQEFVSQNARKEQDQIEYLRRYDEMVERYEALREEEGQLKAEIEERKLKSGVIKEYINRLSEQDEVLTEFDSDLWCGLVDFITVYAKGDVRVTFKDGTEIKA</sequence>
<dbReference type="PROSITE" id="PS51737">
    <property type="entry name" value="RECOMBINASE_DNA_BIND"/>
    <property type="match status" value="1"/>
</dbReference>
<dbReference type="Pfam" id="PF07508">
    <property type="entry name" value="Recombinase"/>
    <property type="match status" value="1"/>
</dbReference>
<protein>
    <submittedName>
        <fullName evidence="4">Resolvase domain</fullName>
    </submittedName>
</protein>
<dbReference type="STRING" id="573061.Clocel_3956"/>
<gene>
    <name evidence="4" type="ordered locus">Clocel_3956</name>
</gene>
<dbReference type="GO" id="GO:0000150">
    <property type="term" value="F:DNA strand exchange activity"/>
    <property type="evidence" value="ECO:0007669"/>
    <property type="project" value="InterPro"/>
</dbReference>
<evidence type="ECO:0000259" key="2">
    <source>
        <dbReference type="PROSITE" id="PS51736"/>
    </source>
</evidence>
<dbReference type="PANTHER" id="PTHR30461">
    <property type="entry name" value="DNA-INVERTASE FROM LAMBDOID PROPHAGE"/>
    <property type="match status" value="1"/>
</dbReference>
<proteinExistence type="predicted"/>
<dbReference type="OrthoDB" id="9769353at2"/>
<keyword evidence="1" id="KW-0175">Coiled coil</keyword>
<feature type="coiled-coil region" evidence="1">
    <location>
        <begin position="406"/>
        <end position="475"/>
    </location>
</feature>
<dbReference type="InterPro" id="IPR036162">
    <property type="entry name" value="Resolvase-like_N_sf"/>
</dbReference>
<dbReference type="InterPro" id="IPR006119">
    <property type="entry name" value="Resolv_N"/>
</dbReference>
<dbReference type="AlphaFoldDB" id="D9SLI3"/>
<dbReference type="RefSeq" id="WP_010073963.1">
    <property type="nucleotide sequence ID" value="NC_014393.1"/>
</dbReference>
<feature type="domain" description="Resolvase/invertase-type recombinase catalytic" evidence="2">
    <location>
        <begin position="27"/>
        <end position="175"/>
    </location>
</feature>
<dbReference type="PANTHER" id="PTHR30461:SF23">
    <property type="entry name" value="DNA RECOMBINASE-RELATED"/>
    <property type="match status" value="1"/>
</dbReference>
<dbReference type="Pfam" id="PF00239">
    <property type="entry name" value="Resolvase"/>
    <property type="match status" value="1"/>
</dbReference>
<dbReference type="Gene3D" id="3.40.50.1390">
    <property type="entry name" value="Resolvase, N-terminal catalytic domain"/>
    <property type="match status" value="1"/>
</dbReference>
<accession>D9SLI3</accession>
<dbReference type="GO" id="GO:0003677">
    <property type="term" value="F:DNA binding"/>
    <property type="evidence" value="ECO:0007669"/>
    <property type="project" value="InterPro"/>
</dbReference>
<evidence type="ECO:0000256" key="1">
    <source>
        <dbReference type="SAM" id="Coils"/>
    </source>
</evidence>
<dbReference type="CDD" id="cd00338">
    <property type="entry name" value="Ser_Recombinase"/>
    <property type="match status" value="1"/>
</dbReference>
<dbReference type="Gene3D" id="3.90.1750.20">
    <property type="entry name" value="Putative Large Serine Recombinase, Chain B, Domain 2"/>
    <property type="match status" value="1"/>
</dbReference>
<name>D9SLI3_CLOC7</name>